<name>A0A815V1G9_9BILA</name>
<dbReference type="AlphaFoldDB" id="A0A815V1G9"/>
<reference evidence="3" key="1">
    <citation type="submission" date="2021-02" db="EMBL/GenBank/DDBJ databases">
        <authorList>
            <person name="Nowell W R."/>
        </authorList>
    </citation>
    <scope>NUCLEOTIDE SEQUENCE</scope>
</reference>
<organism evidence="3 5">
    <name type="scientific">Adineta steineri</name>
    <dbReference type="NCBI Taxonomy" id="433720"/>
    <lineage>
        <taxon>Eukaryota</taxon>
        <taxon>Metazoa</taxon>
        <taxon>Spiralia</taxon>
        <taxon>Gnathifera</taxon>
        <taxon>Rotifera</taxon>
        <taxon>Eurotatoria</taxon>
        <taxon>Bdelloidea</taxon>
        <taxon>Adinetida</taxon>
        <taxon>Adinetidae</taxon>
        <taxon>Adineta</taxon>
    </lineage>
</organism>
<dbReference type="EMBL" id="CAJOAZ010008123">
    <property type="protein sequence ID" value="CAF4177847.1"/>
    <property type="molecule type" value="Genomic_DNA"/>
</dbReference>
<dbReference type="SUPFAM" id="SSF46689">
    <property type="entry name" value="Homeodomain-like"/>
    <property type="match status" value="1"/>
</dbReference>
<protein>
    <recommendedName>
        <fullName evidence="2">DDE-1 domain-containing protein</fullName>
    </recommendedName>
</protein>
<dbReference type="EMBL" id="CAJNOG010003074">
    <property type="protein sequence ID" value="CAF1524853.1"/>
    <property type="molecule type" value="Genomic_DNA"/>
</dbReference>
<dbReference type="Gene3D" id="1.10.10.60">
    <property type="entry name" value="Homeodomain-like"/>
    <property type="match status" value="1"/>
</dbReference>
<evidence type="ECO:0000313" key="5">
    <source>
        <dbReference type="Proteomes" id="UP000663845"/>
    </source>
</evidence>
<dbReference type="PANTHER" id="PTHR19303">
    <property type="entry name" value="TRANSPOSON"/>
    <property type="match status" value="1"/>
</dbReference>
<feature type="compositionally biased region" description="Basic and acidic residues" evidence="1">
    <location>
        <begin position="592"/>
        <end position="611"/>
    </location>
</feature>
<dbReference type="Gene3D" id="3.30.420.10">
    <property type="entry name" value="Ribonuclease H-like superfamily/Ribonuclease H"/>
    <property type="match status" value="1"/>
</dbReference>
<accession>A0A815V1G9</accession>
<comment type="caution">
    <text evidence="3">The sequence shown here is derived from an EMBL/GenBank/DDBJ whole genome shotgun (WGS) entry which is preliminary data.</text>
</comment>
<dbReference type="Pfam" id="PF03184">
    <property type="entry name" value="DDE_1"/>
    <property type="match status" value="1"/>
</dbReference>
<evidence type="ECO:0000256" key="1">
    <source>
        <dbReference type="SAM" id="MobiDB-lite"/>
    </source>
</evidence>
<feature type="region of interest" description="Disordered" evidence="1">
    <location>
        <begin position="574"/>
        <end position="611"/>
    </location>
</feature>
<dbReference type="Proteomes" id="UP000663844">
    <property type="component" value="Unassembled WGS sequence"/>
</dbReference>
<dbReference type="GO" id="GO:0003677">
    <property type="term" value="F:DNA binding"/>
    <property type="evidence" value="ECO:0007669"/>
    <property type="project" value="TreeGrafter"/>
</dbReference>
<dbReference type="InterPro" id="IPR036397">
    <property type="entry name" value="RNaseH_sf"/>
</dbReference>
<evidence type="ECO:0000259" key="2">
    <source>
        <dbReference type="Pfam" id="PF03184"/>
    </source>
</evidence>
<dbReference type="InterPro" id="IPR050863">
    <property type="entry name" value="CenT-Element_Derived"/>
</dbReference>
<evidence type="ECO:0000313" key="4">
    <source>
        <dbReference type="EMBL" id="CAF4177847.1"/>
    </source>
</evidence>
<proteinExistence type="predicted"/>
<dbReference type="PANTHER" id="PTHR19303:SF74">
    <property type="entry name" value="POGO TRANSPOSABLE ELEMENT WITH KRAB DOMAIN"/>
    <property type="match status" value="1"/>
</dbReference>
<evidence type="ECO:0000313" key="3">
    <source>
        <dbReference type="EMBL" id="CAF1524853.1"/>
    </source>
</evidence>
<gene>
    <name evidence="3" type="ORF">JYZ213_LOCUS44787</name>
    <name evidence="4" type="ORF">OXD698_LOCUS39550</name>
</gene>
<dbReference type="InterPro" id="IPR004875">
    <property type="entry name" value="DDE_SF_endonuclease_dom"/>
</dbReference>
<feature type="domain" description="DDE-1" evidence="2">
    <location>
        <begin position="208"/>
        <end position="350"/>
    </location>
</feature>
<dbReference type="GO" id="GO:0005634">
    <property type="term" value="C:nucleus"/>
    <property type="evidence" value="ECO:0007669"/>
    <property type="project" value="TreeGrafter"/>
</dbReference>
<sequence length="611" mass="68753">MVRNYKRKTVAKYTEADMQKALDAVRSKELKPLDAAKNNNNIPLATLYARLSGTRGNGPRGAKTILSSEEESFLVQTIEIFEKWQLPLLQNNVIDIARAYMLELGKKINQTAPLTDWFASFMHRHHDLKLTKCENLEKTRSVSCTPLIIQRWFETLHGVLSKHKLLDRPNAIFNVDESGFFNDPGRRSVVVRRSTKRVISSQSGSGKEMTTVLICTSASGKLLPPYIVYAGTHLWNTWICKNSFAGTRYNTSLSGWVEEHIFFDWLSQHFIPYVEDIAKPVLLIFDGHKAHISTRIIKLAMDHHIELLCLPPHSTTVLQPLDVVTLAKIKTAWRKLLTAHNTQTNSQKIDKKKFSYLIGNLWRSHILPSHCSSGFSRAGIYPYDPRAVSREKLFVPPTSSSSDPQSDSTDDIALVNQPISRLTRSLSCAEFSIDALTATTTPLQRSSLMLSSTTNDCLSMPNISSDLTLCSSLNNSYDLPSSTTQPNISQNRPLISSILDEVNQTLYPQQTDHCDNNISPVDSNLTKNAQRNSLDILTTVIADFLTPTVTADTEKRKHRVDRPYGESLTTIEALSKVQEKENKSRKRKKPVVVKETKKAPAKRQDSQHVSI</sequence>
<dbReference type="Proteomes" id="UP000663845">
    <property type="component" value="Unassembled WGS sequence"/>
</dbReference>
<dbReference type="InterPro" id="IPR009057">
    <property type="entry name" value="Homeodomain-like_sf"/>
</dbReference>